<evidence type="ECO:0000313" key="12">
    <source>
        <dbReference type="Proteomes" id="UP001501600"/>
    </source>
</evidence>
<dbReference type="InterPro" id="IPR009061">
    <property type="entry name" value="DNA-bd_dom_put_sf"/>
</dbReference>
<keyword evidence="4" id="KW-0805">Transcription regulation</keyword>
<comment type="subunit">
    <text evidence="1">Homodimer.</text>
</comment>
<keyword evidence="12" id="KW-1185">Reference proteome</keyword>
<accession>A0ABP9S0J9</accession>
<dbReference type="InterPro" id="IPR047057">
    <property type="entry name" value="MerR_fam"/>
</dbReference>
<dbReference type="PANTHER" id="PTHR30204:SF16">
    <property type="entry name" value="HTH-TYPE TRANSCRIPTIONAL REGULATOR CUER"/>
    <property type="match status" value="1"/>
</dbReference>
<dbReference type="Pfam" id="PF00376">
    <property type="entry name" value="MerR"/>
    <property type="match status" value="1"/>
</dbReference>
<evidence type="ECO:0000256" key="2">
    <source>
        <dbReference type="ARBA" id="ARBA00017250"/>
    </source>
</evidence>
<dbReference type="Gene3D" id="1.10.1660.10">
    <property type="match status" value="1"/>
</dbReference>
<dbReference type="EMBL" id="BAABLF010000007">
    <property type="protein sequence ID" value="GAA5189912.1"/>
    <property type="molecule type" value="Genomic_DNA"/>
</dbReference>
<evidence type="ECO:0000256" key="8">
    <source>
        <dbReference type="ARBA" id="ARBA00031472"/>
    </source>
</evidence>
<organism evidence="11 12">
    <name type="scientific">Ferrimonas gelatinilytica</name>
    <dbReference type="NCBI Taxonomy" id="1255257"/>
    <lineage>
        <taxon>Bacteria</taxon>
        <taxon>Pseudomonadati</taxon>
        <taxon>Pseudomonadota</taxon>
        <taxon>Gammaproteobacteria</taxon>
        <taxon>Alteromonadales</taxon>
        <taxon>Ferrimonadaceae</taxon>
        <taxon>Ferrimonas</taxon>
    </lineage>
</organism>
<keyword evidence="6" id="KW-0010">Activator</keyword>
<proteinExistence type="predicted"/>
<gene>
    <name evidence="11" type="ORF">GCM10025772_13370</name>
</gene>
<dbReference type="InterPro" id="IPR015358">
    <property type="entry name" value="Tscrpt_reg_MerR_DNA-bd"/>
</dbReference>
<evidence type="ECO:0000313" key="11">
    <source>
        <dbReference type="EMBL" id="GAA5189912.1"/>
    </source>
</evidence>
<evidence type="ECO:0000256" key="5">
    <source>
        <dbReference type="ARBA" id="ARBA00023125"/>
    </source>
</evidence>
<evidence type="ECO:0000259" key="10">
    <source>
        <dbReference type="PROSITE" id="PS50937"/>
    </source>
</evidence>
<keyword evidence="5" id="KW-0238">DNA-binding</keyword>
<protein>
    <recommendedName>
        <fullName evidence="2">HTH-type transcriptional regulator CueR</fullName>
    </recommendedName>
    <alternativeName>
        <fullName evidence="9">Copper efflux regulator</fullName>
    </alternativeName>
    <alternativeName>
        <fullName evidence="8">Copper export regulator</fullName>
    </alternativeName>
</protein>
<evidence type="ECO:0000256" key="7">
    <source>
        <dbReference type="ARBA" id="ARBA00023163"/>
    </source>
</evidence>
<dbReference type="Proteomes" id="UP001501600">
    <property type="component" value="Unassembled WGS sequence"/>
</dbReference>
<evidence type="ECO:0000256" key="6">
    <source>
        <dbReference type="ARBA" id="ARBA00023159"/>
    </source>
</evidence>
<dbReference type="PROSITE" id="PS50937">
    <property type="entry name" value="HTH_MERR_2"/>
    <property type="match status" value="1"/>
</dbReference>
<feature type="domain" description="HTH merR-type" evidence="10">
    <location>
        <begin position="1"/>
        <end position="68"/>
    </location>
</feature>
<keyword evidence="7" id="KW-0804">Transcription</keyword>
<dbReference type="Pfam" id="PF09278">
    <property type="entry name" value="MerR-DNA-bind"/>
    <property type="match status" value="1"/>
</dbReference>
<dbReference type="SUPFAM" id="SSF46955">
    <property type="entry name" value="Putative DNA-binding domain"/>
    <property type="match status" value="1"/>
</dbReference>
<name>A0ABP9S0J9_9GAMM</name>
<dbReference type="RefSeq" id="WP_345316274.1">
    <property type="nucleotide sequence ID" value="NZ_BAABLF010000007.1"/>
</dbReference>
<dbReference type="PANTHER" id="PTHR30204">
    <property type="entry name" value="REDOX-CYCLING DRUG-SENSING TRANSCRIPTIONAL ACTIVATOR SOXR"/>
    <property type="match status" value="1"/>
</dbReference>
<reference evidence="12" key="1">
    <citation type="journal article" date="2019" name="Int. J. Syst. Evol. Microbiol.">
        <title>The Global Catalogue of Microorganisms (GCM) 10K type strain sequencing project: providing services to taxonomists for standard genome sequencing and annotation.</title>
        <authorList>
            <consortium name="The Broad Institute Genomics Platform"/>
            <consortium name="The Broad Institute Genome Sequencing Center for Infectious Disease"/>
            <person name="Wu L."/>
            <person name="Ma J."/>
        </authorList>
    </citation>
    <scope>NUCLEOTIDE SEQUENCE [LARGE SCALE GENOMIC DNA]</scope>
    <source>
        <strain evidence="12">JCM 18720</strain>
    </source>
</reference>
<evidence type="ECO:0000256" key="4">
    <source>
        <dbReference type="ARBA" id="ARBA00023015"/>
    </source>
</evidence>
<sequence length="141" mass="15476">MKIGEVATLTGLSTKAIRHYHDIGLVVAARSNNGYREYTPKQQQQLMFVARCKSLGFSLEQCGQLLSLKQQPDRTADKVKTLAKKQLVSVREKITQLQQLDSRLGQLVDGCRGGSQADCPILNALNGEQCATQSGSLDKNK</sequence>
<dbReference type="SMART" id="SM00422">
    <property type="entry name" value="HTH_MERR"/>
    <property type="match status" value="1"/>
</dbReference>
<evidence type="ECO:0000256" key="3">
    <source>
        <dbReference type="ARBA" id="ARBA00023008"/>
    </source>
</evidence>
<evidence type="ECO:0000256" key="9">
    <source>
        <dbReference type="ARBA" id="ARBA00032335"/>
    </source>
</evidence>
<comment type="caution">
    <text evidence="11">The sequence shown here is derived from an EMBL/GenBank/DDBJ whole genome shotgun (WGS) entry which is preliminary data.</text>
</comment>
<evidence type="ECO:0000256" key="1">
    <source>
        <dbReference type="ARBA" id="ARBA00011738"/>
    </source>
</evidence>
<dbReference type="InterPro" id="IPR000551">
    <property type="entry name" value="MerR-type_HTH_dom"/>
</dbReference>
<keyword evidence="3" id="KW-0186">Copper</keyword>